<evidence type="ECO:0000256" key="9">
    <source>
        <dbReference type="PROSITE-ProRule" id="PRU01373"/>
    </source>
</evidence>
<comment type="caution">
    <text evidence="11">The sequence shown here is derived from an EMBL/GenBank/DDBJ whole genome shotgun (WGS) entry which is preliminary data.</text>
</comment>
<evidence type="ECO:0000256" key="7">
    <source>
        <dbReference type="ARBA" id="ARBA00022984"/>
    </source>
</evidence>
<dbReference type="InterPro" id="IPR038063">
    <property type="entry name" value="Transpep_catalytic_dom"/>
</dbReference>
<proteinExistence type="inferred from homology"/>
<keyword evidence="7 9" id="KW-0573">Peptidoglycan synthesis</keyword>
<accession>A0ABP7Q932</accession>
<dbReference type="PROSITE" id="PS52029">
    <property type="entry name" value="LD_TPASE"/>
    <property type="match status" value="1"/>
</dbReference>
<comment type="pathway">
    <text evidence="1 9">Cell wall biogenesis; peptidoglycan biosynthesis.</text>
</comment>
<reference evidence="12" key="1">
    <citation type="journal article" date="2019" name="Int. J. Syst. Evol. Microbiol.">
        <title>The Global Catalogue of Microorganisms (GCM) 10K type strain sequencing project: providing services to taxonomists for standard genome sequencing and annotation.</title>
        <authorList>
            <consortium name="The Broad Institute Genomics Platform"/>
            <consortium name="The Broad Institute Genome Sequencing Center for Infectious Disease"/>
            <person name="Wu L."/>
            <person name="Ma J."/>
        </authorList>
    </citation>
    <scope>NUCLEOTIDE SEQUENCE [LARGE SCALE GENOMIC DNA]</scope>
    <source>
        <strain evidence="12">JCM 17555</strain>
    </source>
</reference>
<keyword evidence="12" id="KW-1185">Reference proteome</keyword>
<gene>
    <name evidence="11" type="ORF">GCM10022278_39040</name>
</gene>
<dbReference type="CDD" id="cd16913">
    <property type="entry name" value="YkuD_like"/>
    <property type="match status" value="1"/>
</dbReference>
<evidence type="ECO:0000256" key="8">
    <source>
        <dbReference type="ARBA" id="ARBA00023316"/>
    </source>
</evidence>
<dbReference type="InterPro" id="IPR005490">
    <property type="entry name" value="LD_TPept_cat_dom"/>
</dbReference>
<keyword evidence="3" id="KW-0328">Glycosyltransferase</keyword>
<dbReference type="PANTHER" id="PTHR30582">
    <property type="entry name" value="L,D-TRANSPEPTIDASE"/>
    <property type="match status" value="1"/>
</dbReference>
<evidence type="ECO:0000313" key="12">
    <source>
        <dbReference type="Proteomes" id="UP001501337"/>
    </source>
</evidence>
<dbReference type="Proteomes" id="UP001501337">
    <property type="component" value="Unassembled WGS sequence"/>
</dbReference>
<feature type="active site" description="Nucleophile" evidence="9">
    <location>
        <position position="155"/>
    </location>
</feature>
<dbReference type="SUPFAM" id="SSF141523">
    <property type="entry name" value="L,D-transpeptidase catalytic domain-like"/>
    <property type="match status" value="1"/>
</dbReference>
<keyword evidence="8 9" id="KW-0961">Cell wall biogenesis/degradation</keyword>
<keyword evidence="5" id="KW-0378">Hydrolase</keyword>
<keyword evidence="6 9" id="KW-0133">Cell shape</keyword>
<dbReference type="InterPro" id="IPR050979">
    <property type="entry name" value="LD-transpeptidase"/>
</dbReference>
<dbReference type="Pfam" id="PF03734">
    <property type="entry name" value="YkuD"/>
    <property type="match status" value="1"/>
</dbReference>
<dbReference type="Gene3D" id="2.40.440.10">
    <property type="entry name" value="L,D-transpeptidase catalytic domain-like"/>
    <property type="match status" value="1"/>
</dbReference>
<dbReference type="RefSeq" id="WP_344809580.1">
    <property type="nucleotide sequence ID" value="NZ_BAABBO010000022.1"/>
</dbReference>
<evidence type="ECO:0000256" key="3">
    <source>
        <dbReference type="ARBA" id="ARBA00022676"/>
    </source>
</evidence>
<name>A0ABP7Q932_9GAMM</name>
<dbReference type="PANTHER" id="PTHR30582:SF24">
    <property type="entry name" value="L,D-TRANSPEPTIDASE ERFK_SRFK-RELATED"/>
    <property type="match status" value="1"/>
</dbReference>
<evidence type="ECO:0000256" key="5">
    <source>
        <dbReference type="ARBA" id="ARBA00022801"/>
    </source>
</evidence>
<sequence>MLNLLRISAATQTLECLTADPQICSACEPAELERHAADAVSCGPSYSISTATAGLGECNGSWQTPRGWHYIRACIGRDLPSRAVLAGRRWTGEIFDTDLAQRYPQRDWILTRILWLCGLEPGVNRGDGVDTQRRYIYIHGTADEHLLGTAASHGCIRMASDDVTALYERVQPGCRVIIR</sequence>
<keyword evidence="4" id="KW-0808">Transferase</keyword>
<protein>
    <recommendedName>
        <fullName evidence="10">L,D-TPase catalytic domain-containing protein</fullName>
    </recommendedName>
</protein>
<comment type="similarity">
    <text evidence="2">Belongs to the YkuD family.</text>
</comment>
<evidence type="ECO:0000256" key="6">
    <source>
        <dbReference type="ARBA" id="ARBA00022960"/>
    </source>
</evidence>
<feature type="domain" description="L,D-TPase catalytic" evidence="10">
    <location>
        <begin position="26"/>
        <end position="179"/>
    </location>
</feature>
<evidence type="ECO:0000256" key="4">
    <source>
        <dbReference type="ARBA" id="ARBA00022679"/>
    </source>
</evidence>
<organism evidence="11 12">
    <name type="scientific">Allohahella marinimesophila</name>
    <dbReference type="NCBI Taxonomy" id="1054972"/>
    <lineage>
        <taxon>Bacteria</taxon>
        <taxon>Pseudomonadati</taxon>
        <taxon>Pseudomonadota</taxon>
        <taxon>Gammaproteobacteria</taxon>
        <taxon>Oceanospirillales</taxon>
        <taxon>Hahellaceae</taxon>
        <taxon>Allohahella</taxon>
    </lineage>
</organism>
<evidence type="ECO:0000259" key="10">
    <source>
        <dbReference type="PROSITE" id="PS52029"/>
    </source>
</evidence>
<feature type="active site" description="Proton donor/acceptor" evidence="9">
    <location>
        <position position="139"/>
    </location>
</feature>
<evidence type="ECO:0000256" key="2">
    <source>
        <dbReference type="ARBA" id="ARBA00005992"/>
    </source>
</evidence>
<dbReference type="EMBL" id="BAABBO010000022">
    <property type="protein sequence ID" value="GAA3978588.1"/>
    <property type="molecule type" value="Genomic_DNA"/>
</dbReference>
<evidence type="ECO:0000256" key="1">
    <source>
        <dbReference type="ARBA" id="ARBA00004752"/>
    </source>
</evidence>
<evidence type="ECO:0000313" key="11">
    <source>
        <dbReference type="EMBL" id="GAA3978588.1"/>
    </source>
</evidence>